<evidence type="ECO:0000256" key="5">
    <source>
        <dbReference type="PROSITE-ProRule" id="PRU01240"/>
    </source>
</evidence>
<dbReference type="Gene3D" id="3.40.50.200">
    <property type="entry name" value="Peptidase S8/S53 domain"/>
    <property type="match status" value="1"/>
</dbReference>
<dbReference type="PROSITE" id="PS51892">
    <property type="entry name" value="SUBTILASE"/>
    <property type="match status" value="1"/>
</dbReference>
<comment type="caution">
    <text evidence="7">The sequence shown here is derived from an EMBL/GenBank/DDBJ whole genome shotgun (WGS) entry which is preliminary data.</text>
</comment>
<comment type="similarity">
    <text evidence="1 5">Belongs to the peptidase S8 family.</text>
</comment>
<dbReference type="AlphaFoldDB" id="G5KG76"/>
<evidence type="ECO:0000256" key="4">
    <source>
        <dbReference type="ARBA" id="ARBA00022825"/>
    </source>
</evidence>
<name>G5KG76_9STRE</name>
<dbReference type="EMBL" id="AEUZ02000001">
    <property type="protein sequence ID" value="EHJ56544.1"/>
    <property type="molecule type" value="Genomic_DNA"/>
</dbReference>
<feature type="domain" description="Peptidase S8/S53" evidence="6">
    <location>
        <begin position="100"/>
        <end position="264"/>
    </location>
</feature>
<keyword evidence="8" id="KW-1185">Reference proteome</keyword>
<comment type="caution">
    <text evidence="5">Lacks conserved residue(s) required for the propagation of feature annotation.</text>
</comment>
<dbReference type="InterPro" id="IPR000209">
    <property type="entry name" value="Peptidase_S8/S53_dom"/>
</dbReference>
<evidence type="ECO:0000313" key="8">
    <source>
        <dbReference type="Proteomes" id="UP000005388"/>
    </source>
</evidence>
<dbReference type="PANTHER" id="PTHR43806:SF11">
    <property type="entry name" value="CEREVISIN-RELATED"/>
    <property type="match status" value="1"/>
</dbReference>
<dbReference type="GO" id="GO:0006508">
    <property type="term" value="P:proteolysis"/>
    <property type="evidence" value="ECO:0007669"/>
    <property type="project" value="UniProtKB-KW"/>
</dbReference>
<evidence type="ECO:0000313" key="7">
    <source>
        <dbReference type="EMBL" id="EHJ56544.1"/>
    </source>
</evidence>
<dbReference type="GO" id="GO:0004252">
    <property type="term" value="F:serine-type endopeptidase activity"/>
    <property type="evidence" value="ECO:0007669"/>
    <property type="project" value="InterPro"/>
</dbReference>
<evidence type="ECO:0000256" key="3">
    <source>
        <dbReference type="ARBA" id="ARBA00022801"/>
    </source>
</evidence>
<dbReference type="Proteomes" id="UP000005388">
    <property type="component" value="Unassembled WGS sequence"/>
</dbReference>
<keyword evidence="4" id="KW-0720">Serine protease</keyword>
<evidence type="ECO:0000256" key="1">
    <source>
        <dbReference type="ARBA" id="ARBA00011073"/>
    </source>
</evidence>
<evidence type="ECO:0000256" key="2">
    <source>
        <dbReference type="ARBA" id="ARBA00022670"/>
    </source>
</evidence>
<dbReference type="InterPro" id="IPR036852">
    <property type="entry name" value="Peptidase_S8/S53_dom_sf"/>
</dbReference>
<dbReference type="PANTHER" id="PTHR43806">
    <property type="entry name" value="PEPTIDASE S8"/>
    <property type="match status" value="1"/>
</dbReference>
<reference evidence="7 8" key="1">
    <citation type="journal article" date="2014" name="Int. J. Syst. Evol. Microbiol.">
        <title>Phylogenomics and the dynamic genome evolution of the genus Streptococcus.</title>
        <authorList>
            <consortium name="The Broad Institute Genome Sequencing Platform"/>
            <person name="Richards V.P."/>
            <person name="Palmer S.R."/>
            <person name="Pavinski Bitar P.D."/>
            <person name="Qin X."/>
            <person name="Weinstock G.M."/>
            <person name="Highlander S.K."/>
            <person name="Town C.D."/>
            <person name="Burne R.A."/>
            <person name="Stanhope M.J."/>
        </authorList>
    </citation>
    <scope>NUCLEOTIDE SEQUENCE [LARGE SCALE GENOMIC DNA]</scope>
    <source>
        <strain evidence="7 8">2285-97</strain>
    </source>
</reference>
<dbReference type="STRING" id="764291.STRUR_1237"/>
<protein>
    <submittedName>
        <fullName evidence="7">Peptidase, S8/S53 domain protein</fullName>
    </submittedName>
</protein>
<evidence type="ECO:0000259" key="6">
    <source>
        <dbReference type="Pfam" id="PF00082"/>
    </source>
</evidence>
<dbReference type="SUPFAM" id="SSF52743">
    <property type="entry name" value="Subtilisin-like"/>
    <property type="match status" value="1"/>
</dbReference>
<dbReference type="Pfam" id="PF00082">
    <property type="entry name" value="Peptidase_S8"/>
    <property type="match status" value="1"/>
</dbReference>
<organism evidence="7 8">
    <name type="scientific">Streptococcus urinalis 2285-97</name>
    <dbReference type="NCBI Taxonomy" id="764291"/>
    <lineage>
        <taxon>Bacteria</taxon>
        <taxon>Bacillati</taxon>
        <taxon>Bacillota</taxon>
        <taxon>Bacilli</taxon>
        <taxon>Lactobacillales</taxon>
        <taxon>Streptococcaceae</taxon>
        <taxon>Streptococcus</taxon>
    </lineage>
</organism>
<proteinExistence type="inferred from homology"/>
<sequence>MNKTQYHYHILGITLLTSAFLICHQQTISADQLNDISTDQQEILSSELLEDNNTLQNNHPSDIAKNISQDLKNEADKGKSDIESYDPNQVTKLQEITKSGSNSLIAVIDTQFDTNHEIYKSQVKTMDDLVTKSKDQADQMIQNQKLQNAKWISTKVPLLIDYSHSEKGDATHGNHVSGILAGEKYEERLKSISPNAQLLLLKVPSKLNDPDFTKAYSKAIVDAVNLGVHVISMSLGKTADNYSNLDKKVEEALLYAKKRGVLLV</sequence>
<accession>G5KG76</accession>
<keyword evidence="2" id="KW-0645">Protease</keyword>
<gene>
    <name evidence="7" type="ORF">STRUR_1237</name>
</gene>
<keyword evidence="3" id="KW-0378">Hydrolase</keyword>
<dbReference type="InterPro" id="IPR050131">
    <property type="entry name" value="Peptidase_S8_subtilisin-like"/>
</dbReference>
<dbReference type="eggNOG" id="COG1404">
    <property type="taxonomic scope" value="Bacteria"/>
</dbReference>